<feature type="compositionally biased region" description="Polar residues" evidence="1">
    <location>
        <begin position="54"/>
        <end position="63"/>
    </location>
</feature>
<organism evidence="2 3">
    <name type="scientific">Aliivibrio fischeri</name>
    <name type="common">Vibrio fischeri</name>
    <dbReference type="NCBI Taxonomy" id="668"/>
    <lineage>
        <taxon>Bacteria</taxon>
        <taxon>Pseudomonadati</taxon>
        <taxon>Pseudomonadota</taxon>
        <taxon>Gammaproteobacteria</taxon>
        <taxon>Vibrionales</taxon>
        <taxon>Vibrionaceae</taxon>
        <taxon>Aliivibrio</taxon>
    </lineage>
</organism>
<accession>A0A510UJY7</accession>
<name>A0A510UJY7_ALIFS</name>
<gene>
    <name evidence="2" type="ORF">AFI02nite_12610</name>
</gene>
<protein>
    <submittedName>
        <fullName evidence="2">Phage tail protein</fullName>
    </submittedName>
</protein>
<dbReference type="InterPro" id="IPR019694">
    <property type="entry name" value="Phage_HP1_Orf23"/>
</dbReference>
<dbReference type="AlphaFoldDB" id="A0A510UJY7"/>
<proteinExistence type="predicted"/>
<evidence type="ECO:0000313" key="3">
    <source>
        <dbReference type="Proteomes" id="UP000321787"/>
    </source>
</evidence>
<sequence length="408" mass="44574">MLGKVTVTSRNQYQNTINEIERRFVFIGKTPKTELYGVVTHLNAQTDIEALFSSTPAPSSQDAPEQAESADAVKPKKAKSSVELPPVVPDDNSFLRDVLTAAQINAGANWTASVVGLDSNGDWKAALDLANKQSSYEAVVLTDFVTSKSQLEEVKSKIALIESQQARFMFAMTCSQPVASSEAWADYMTRSASLVDGVKAARVMCIPTLFGNDIGILAGRLCIRSVTVADSPMRVKTGPLLSMGTMSVDKDGKPFPIENLTVLDANRFSVPQTYPGEDGWYWADGNTLDSETGDYKVIENLRVVLKACRRVYKIAIPTIADRSLNSSPNSIARNKNLYMKPLLEMSAPVIINNVRFPGEIEPPKDSAVEINWMSDIKTEIYITVRPINSQKDITIGVGLDLSKNPTGE</sequence>
<comment type="caution">
    <text evidence="2">The sequence shown here is derived from an EMBL/GenBank/DDBJ whole genome shotgun (WGS) entry which is preliminary data.</text>
</comment>
<reference evidence="2 3" key="1">
    <citation type="submission" date="2019-07" db="EMBL/GenBank/DDBJ databases">
        <title>Whole genome shotgun sequence of Aliivibrio fischeri NBRC 101058.</title>
        <authorList>
            <person name="Hosoyama A."/>
            <person name="Uohara A."/>
            <person name="Ohji S."/>
            <person name="Ichikawa N."/>
        </authorList>
    </citation>
    <scope>NUCLEOTIDE SEQUENCE [LARGE SCALE GENOMIC DNA]</scope>
    <source>
        <strain evidence="2 3">NBRC 101058</strain>
    </source>
</reference>
<dbReference type="Proteomes" id="UP000321787">
    <property type="component" value="Unassembled WGS sequence"/>
</dbReference>
<evidence type="ECO:0000313" key="2">
    <source>
        <dbReference type="EMBL" id="GEK13225.1"/>
    </source>
</evidence>
<dbReference type="EMBL" id="BJTZ01000005">
    <property type="protein sequence ID" value="GEK13225.1"/>
    <property type="molecule type" value="Genomic_DNA"/>
</dbReference>
<dbReference type="Pfam" id="PF10758">
    <property type="entry name" value="DUF2586"/>
    <property type="match status" value="1"/>
</dbReference>
<evidence type="ECO:0000256" key="1">
    <source>
        <dbReference type="SAM" id="MobiDB-lite"/>
    </source>
</evidence>
<feature type="region of interest" description="Disordered" evidence="1">
    <location>
        <begin position="54"/>
        <end position="85"/>
    </location>
</feature>
<dbReference type="RefSeq" id="WP_146862890.1">
    <property type="nucleotide sequence ID" value="NZ_BJTZ01000005.1"/>
</dbReference>